<dbReference type="AlphaFoldDB" id="A0A6I6AGZ3"/>
<protein>
    <recommendedName>
        <fullName evidence="3">HPF/RaiA family ribosome-associated protein</fullName>
    </recommendedName>
</protein>
<name>A0A6I6AGZ3_9PLAN</name>
<dbReference type="EMBL" id="CP043930">
    <property type="protein sequence ID" value="QGQ24680.1"/>
    <property type="molecule type" value="Genomic_DNA"/>
</dbReference>
<organism evidence="1 2">
    <name type="scientific">Gimesia benthica</name>
    <dbReference type="NCBI Taxonomy" id="2608982"/>
    <lineage>
        <taxon>Bacteria</taxon>
        <taxon>Pseudomonadati</taxon>
        <taxon>Planctomycetota</taxon>
        <taxon>Planctomycetia</taxon>
        <taxon>Planctomycetales</taxon>
        <taxon>Planctomycetaceae</taxon>
        <taxon>Gimesia</taxon>
    </lineage>
</organism>
<dbReference type="SUPFAM" id="SSF69754">
    <property type="entry name" value="Ribosome binding protein Y (YfiA homologue)"/>
    <property type="match status" value="1"/>
</dbReference>
<evidence type="ECO:0000313" key="2">
    <source>
        <dbReference type="Proteomes" id="UP000427281"/>
    </source>
</evidence>
<gene>
    <name evidence="1" type="ORF">F1728_19180</name>
</gene>
<proteinExistence type="predicted"/>
<dbReference type="Gene3D" id="3.30.160.100">
    <property type="entry name" value="Ribosome hibernation promotion factor-like"/>
    <property type="match status" value="1"/>
</dbReference>
<dbReference type="InterPro" id="IPR036567">
    <property type="entry name" value="RHF-like"/>
</dbReference>
<accession>A0A6I6AGZ3</accession>
<evidence type="ECO:0008006" key="3">
    <source>
        <dbReference type="Google" id="ProtNLM"/>
    </source>
</evidence>
<reference evidence="1 2" key="1">
    <citation type="submission" date="2019-09" db="EMBL/GenBank/DDBJ databases">
        <title>Gimesia benthica sp. nov., a novel bacterium isolated from deep-sea water of the Northwest Indian Ocean.</title>
        <authorList>
            <person name="Dai X."/>
        </authorList>
    </citation>
    <scope>NUCLEOTIDE SEQUENCE [LARGE SCALE GENOMIC DNA]</scope>
    <source>
        <strain evidence="1 2">E7</strain>
    </source>
</reference>
<dbReference type="Proteomes" id="UP000427281">
    <property type="component" value="Chromosome"/>
</dbReference>
<keyword evidence="2" id="KW-1185">Reference proteome</keyword>
<sequence length="117" mass="13627">MMKEYKFELVASPKDCSSRAREFIETQWMNAVERVEDWIKAVSISLTDLNGPRGGLGKRCCIVVHSRTGSPIIVKETHEKATIAFRNAIKRTAHSLKRKVARKREYKRKRYLFDIDE</sequence>
<dbReference type="RefSeq" id="WP_145043840.1">
    <property type="nucleotide sequence ID" value="NZ_CP043930.1"/>
</dbReference>
<evidence type="ECO:0000313" key="1">
    <source>
        <dbReference type="EMBL" id="QGQ24680.1"/>
    </source>
</evidence>
<dbReference type="KEGG" id="gim:F1728_19180"/>